<evidence type="ECO:0000313" key="4">
    <source>
        <dbReference type="Proteomes" id="UP000216207"/>
    </source>
</evidence>
<keyword evidence="2" id="KW-0812">Transmembrane</keyword>
<gene>
    <name evidence="3" type="ORF">CHH72_17185</name>
</gene>
<evidence type="ECO:0000256" key="2">
    <source>
        <dbReference type="SAM" id="Phobius"/>
    </source>
</evidence>
<organism evidence="3 4">
    <name type="scientific">Shouchella clausii</name>
    <name type="common">Alkalihalobacillus clausii</name>
    <dbReference type="NCBI Taxonomy" id="79880"/>
    <lineage>
        <taxon>Bacteria</taxon>
        <taxon>Bacillati</taxon>
        <taxon>Bacillota</taxon>
        <taxon>Bacilli</taxon>
        <taxon>Bacillales</taxon>
        <taxon>Bacillaceae</taxon>
        <taxon>Shouchella</taxon>
    </lineage>
</organism>
<evidence type="ECO:0000313" key="3">
    <source>
        <dbReference type="EMBL" id="PAE87700.1"/>
    </source>
</evidence>
<evidence type="ECO:0000256" key="1">
    <source>
        <dbReference type="SAM" id="Coils"/>
    </source>
</evidence>
<feature type="transmembrane region" description="Helical" evidence="2">
    <location>
        <begin position="39"/>
        <end position="56"/>
    </location>
</feature>
<protein>
    <recommendedName>
        <fullName evidence="5">DUF4760 domain-containing protein</fullName>
    </recommendedName>
</protein>
<comment type="caution">
    <text evidence="3">The sequence shown here is derived from an EMBL/GenBank/DDBJ whole genome shotgun (WGS) entry which is preliminary data.</text>
</comment>
<name>A0A268NXB0_SHOCL</name>
<accession>A0A268NXB0</accession>
<keyword evidence="2" id="KW-1133">Transmembrane helix</keyword>
<dbReference type="Proteomes" id="UP000216207">
    <property type="component" value="Unassembled WGS sequence"/>
</dbReference>
<feature type="transmembrane region" description="Helical" evidence="2">
    <location>
        <begin position="7"/>
        <end position="27"/>
    </location>
</feature>
<sequence>MNFKGALSVAGIFGGIGGFIVVVEHLFDKGFSSIESYLIPYSIGVTFTVIISRIKLRKSRDELKKFRIKQIDLEKNNRALLEKSDGLEKEKSTLERKLVLLSVSSTEKSYLEEFVKDFSIDVVNRYFDCLSERAIPLDFFSMFEKIINIHGRKHNELSNSQAEEAKSAFIASCVKMDEAFSVGSELNNNTFQFIPKILGKYVEEYDKNYKIRYRELGDSFTELRRVFKKAYPWLEWK</sequence>
<keyword evidence="2" id="KW-0472">Membrane</keyword>
<dbReference type="RefSeq" id="WP_095327081.1">
    <property type="nucleotide sequence ID" value="NZ_NPCC01000031.1"/>
</dbReference>
<reference evidence="3 4" key="1">
    <citation type="submission" date="2017-07" db="EMBL/GenBank/DDBJ databases">
        <title>Isolation and whole genome analysis of endospore-forming bacteria from heroin.</title>
        <authorList>
            <person name="Kalinowski J."/>
            <person name="Ahrens B."/>
            <person name="Al-Dilaimi A."/>
            <person name="Winkler A."/>
            <person name="Wibberg D."/>
            <person name="Schleenbecker U."/>
            <person name="Ruckert C."/>
            <person name="Wolfel R."/>
            <person name="Grass G."/>
        </authorList>
    </citation>
    <scope>NUCLEOTIDE SEQUENCE [LARGE SCALE GENOMIC DNA]</scope>
    <source>
        <strain evidence="3 4">7539</strain>
    </source>
</reference>
<evidence type="ECO:0008006" key="5">
    <source>
        <dbReference type="Google" id="ProtNLM"/>
    </source>
</evidence>
<dbReference type="AlphaFoldDB" id="A0A268NXB0"/>
<proteinExistence type="predicted"/>
<keyword evidence="1" id="KW-0175">Coiled coil</keyword>
<feature type="coiled-coil region" evidence="1">
    <location>
        <begin position="56"/>
        <end position="97"/>
    </location>
</feature>
<dbReference type="EMBL" id="NPCC01000031">
    <property type="protein sequence ID" value="PAE87700.1"/>
    <property type="molecule type" value="Genomic_DNA"/>
</dbReference>